<reference evidence="1 2" key="1">
    <citation type="submission" date="2019-07" db="EMBL/GenBank/DDBJ databases">
        <title>Draft genome of C. aurimucosum strain 15-4290.</title>
        <authorList>
            <person name="Pacheco L.G.C."/>
            <person name="Aguiar E.R.G.R."/>
            <person name="Navas J."/>
            <person name="Santos C.S."/>
            <person name="Rocha D.J.P.G."/>
        </authorList>
    </citation>
    <scope>NUCLEOTIDE SEQUENCE [LARGE SCALE GENOMIC DNA]</scope>
    <source>
        <strain evidence="1 2">15-4290</strain>
    </source>
</reference>
<gene>
    <name evidence="1" type="ORF">FQN05_07475</name>
</gene>
<dbReference type="EMBL" id="VMTX01000009">
    <property type="protein sequence ID" value="TVU83319.1"/>
    <property type="molecule type" value="Genomic_DNA"/>
</dbReference>
<evidence type="ECO:0000313" key="1">
    <source>
        <dbReference type="EMBL" id="TVU83319.1"/>
    </source>
</evidence>
<name>A0A558IPN1_9CORY</name>
<dbReference type="Proteomes" id="UP000320648">
    <property type="component" value="Unassembled WGS sequence"/>
</dbReference>
<organism evidence="1 2">
    <name type="scientific">Corynebacterium aurimucosum</name>
    <dbReference type="NCBI Taxonomy" id="169292"/>
    <lineage>
        <taxon>Bacteria</taxon>
        <taxon>Bacillati</taxon>
        <taxon>Actinomycetota</taxon>
        <taxon>Actinomycetes</taxon>
        <taxon>Mycobacteriales</taxon>
        <taxon>Corynebacteriaceae</taxon>
        <taxon>Corynebacterium</taxon>
    </lineage>
</organism>
<accession>A0A558IPN1</accession>
<evidence type="ECO:0000313" key="2">
    <source>
        <dbReference type="Proteomes" id="UP000320648"/>
    </source>
</evidence>
<dbReference type="AlphaFoldDB" id="A0A558IPN1"/>
<comment type="caution">
    <text evidence="1">The sequence shown here is derived from an EMBL/GenBank/DDBJ whole genome shotgun (WGS) entry which is preliminary data.</text>
</comment>
<dbReference type="RefSeq" id="WP_158381672.1">
    <property type="nucleotide sequence ID" value="NZ_VMTX01000009.1"/>
</dbReference>
<sequence length="96" mass="10930">MDELSWAEKQSRSIRDMMRSGIDVRCRKEFGFQPGWQEQAECYTEMIIDGIYGQGYRTAREVPSEAFASLVMSNCMSLTAAQKSALEQVLLVPEEI</sequence>
<proteinExistence type="predicted"/>
<protein>
    <submittedName>
        <fullName evidence="1">Uncharacterized protein</fullName>
    </submittedName>
</protein>